<evidence type="ECO:0000256" key="1">
    <source>
        <dbReference type="SAM" id="Coils"/>
    </source>
</evidence>
<organism evidence="3 4">
    <name type="scientific">Shimia aestuarii</name>
    <dbReference type="NCBI Taxonomy" id="254406"/>
    <lineage>
        <taxon>Bacteria</taxon>
        <taxon>Pseudomonadati</taxon>
        <taxon>Pseudomonadota</taxon>
        <taxon>Alphaproteobacteria</taxon>
        <taxon>Rhodobacterales</taxon>
        <taxon>Roseobacteraceae</taxon>
    </lineage>
</organism>
<evidence type="ECO:0000256" key="2">
    <source>
        <dbReference type="SAM" id="Phobius"/>
    </source>
</evidence>
<dbReference type="OrthoDB" id="8114194at2"/>
<dbReference type="EMBL" id="FOTQ01000001">
    <property type="protein sequence ID" value="SFL56243.1"/>
    <property type="molecule type" value="Genomic_DNA"/>
</dbReference>
<sequence>MNFDLSFYWAIFLRRLPVMALFVLLFSSLGIVAALKLPETYMTSARLLLEASHIPDSMVSSVVQSSAAQQLEVIEQRLMTRANLIDIANRFDVFEDMDAMEPDNVNAKMKEATKIRRRGGREGGRGDSSIMMTISFEARTGQIAASVVNEYVTLVLEENSKFRASRAESTLEFFEHEVERLNDELSRKSVEIANFKSENAKALPQDQAFRLGRENSLQERLDQLAKELAVAEQRREQIKLNFENPRKPAENARSAYEEELVIGKAELERLRESYGESNPRIIRLKDRIKRLEAIVAARNSVDGTAEESEDIKTLYDAALKDADGKIKVIRDQIEATEDELEELRKNISRSAVNAIRLAELERDYQILQTRYGSAVSNLNLARMSERIESTAQGQRINVIENASVPQVPSGPNRPLIAAIGIFFGFGLAVGYFVVLELLNWVIRRPSELSERFNISPLVTIPYIESRMEKAVRRGALVVTLVAVLIGVPAVLWYIDTHYLPLELIVQKSLSKLGLG</sequence>
<feature type="transmembrane region" description="Helical" evidence="2">
    <location>
        <begin position="475"/>
        <end position="494"/>
    </location>
</feature>
<feature type="coiled-coil region" evidence="1">
    <location>
        <begin position="319"/>
        <end position="353"/>
    </location>
</feature>
<dbReference type="RefSeq" id="WP_093090872.1">
    <property type="nucleotide sequence ID" value="NZ_FOTQ01000001.1"/>
</dbReference>
<protein>
    <submittedName>
        <fullName evidence="3">Polysaccharide chain length determinant protein, PEP-CTERM locus subfamily</fullName>
    </submittedName>
</protein>
<dbReference type="PANTHER" id="PTHR32309:SF13">
    <property type="entry name" value="FERRIC ENTEROBACTIN TRANSPORT PROTEIN FEPE"/>
    <property type="match status" value="1"/>
</dbReference>
<keyword evidence="1" id="KW-0175">Coiled coil</keyword>
<reference evidence="3 4" key="1">
    <citation type="submission" date="2016-10" db="EMBL/GenBank/DDBJ databases">
        <authorList>
            <person name="de Groot N.N."/>
        </authorList>
    </citation>
    <scope>NUCLEOTIDE SEQUENCE [LARGE SCALE GENOMIC DNA]</scope>
    <source>
        <strain evidence="3 4">DSM 15283</strain>
    </source>
</reference>
<keyword evidence="2" id="KW-0812">Transmembrane</keyword>
<keyword evidence="4" id="KW-1185">Reference proteome</keyword>
<dbReference type="GO" id="GO:0005886">
    <property type="term" value="C:plasma membrane"/>
    <property type="evidence" value="ECO:0007669"/>
    <property type="project" value="TreeGrafter"/>
</dbReference>
<dbReference type="PANTHER" id="PTHR32309">
    <property type="entry name" value="TYROSINE-PROTEIN KINASE"/>
    <property type="match status" value="1"/>
</dbReference>
<name>A0A1I4IQI1_9RHOB</name>
<feature type="transmembrane region" description="Helical" evidence="2">
    <location>
        <begin position="415"/>
        <end position="442"/>
    </location>
</feature>
<evidence type="ECO:0000313" key="4">
    <source>
        <dbReference type="Proteomes" id="UP000199144"/>
    </source>
</evidence>
<keyword evidence="2" id="KW-0472">Membrane</keyword>
<dbReference type="InterPro" id="IPR050445">
    <property type="entry name" value="Bact_polysacc_biosynth/exp"/>
</dbReference>
<dbReference type="AlphaFoldDB" id="A0A1I4IQI1"/>
<keyword evidence="2" id="KW-1133">Transmembrane helix</keyword>
<accession>A0A1I4IQI1</accession>
<feature type="coiled-coil region" evidence="1">
    <location>
        <begin position="164"/>
        <end position="273"/>
    </location>
</feature>
<gene>
    <name evidence="3" type="ORF">SAMN04488042_101690</name>
</gene>
<dbReference type="GO" id="GO:0004713">
    <property type="term" value="F:protein tyrosine kinase activity"/>
    <property type="evidence" value="ECO:0007669"/>
    <property type="project" value="TreeGrafter"/>
</dbReference>
<proteinExistence type="predicted"/>
<dbReference type="Proteomes" id="UP000199144">
    <property type="component" value="Unassembled WGS sequence"/>
</dbReference>
<evidence type="ECO:0000313" key="3">
    <source>
        <dbReference type="EMBL" id="SFL56243.1"/>
    </source>
</evidence>
<dbReference type="STRING" id="254406.SAMN04488042_101690"/>